<evidence type="ECO:0000256" key="3">
    <source>
        <dbReference type="ARBA" id="ARBA00022475"/>
    </source>
</evidence>
<evidence type="ECO:0000256" key="7">
    <source>
        <dbReference type="ARBA" id="ARBA00023136"/>
    </source>
</evidence>
<dbReference type="PANTHER" id="PTHR30531:SF14">
    <property type="entry name" value="SURFACE PRESENTATION OF ANTIGENS PROTEIN SPAS"/>
    <property type="match status" value="1"/>
</dbReference>
<evidence type="ECO:0000256" key="6">
    <source>
        <dbReference type="ARBA" id="ARBA00023026"/>
    </source>
</evidence>
<dbReference type="PRINTS" id="PR00950">
    <property type="entry name" value="TYPE3IMSPROT"/>
</dbReference>
<keyword evidence="3" id="KW-1003">Cell membrane</keyword>
<reference evidence="9 10" key="1">
    <citation type="submission" date="2019-04" db="EMBL/GenBank/DDBJ databases">
        <title>Azoarcus rhizosphaerae sp. nov. isolated from rhizosphere of Ficus religiosa.</title>
        <authorList>
            <person name="Lin S.-Y."/>
            <person name="Hameed A."/>
            <person name="Hsu Y.-H."/>
            <person name="Young C.-C."/>
        </authorList>
    </citation>
    <scope>NUCLEOTIDE SEQUENCE [LARGE SCALE GENOMIC DNA]</scope>
    <source>
        <strain evidence="9 10">CC-YHH848</strain>
    </source>
</reference>
<feature type="transmembrane region" description="Helical" evidence="8">
    <location>
        <begin position="140"/>
        <end position="158"/>
    </location>
</feature>
<gene>
    <name evidence="9" type="ORF">E6O51_18365</name>
</gene>
<protein>
    <submittedName>
        <fullName evidence="9">EscU/YscU/HrcU family type III secretion system export apparatus switch protein</fullName>
    </submittedName>
</protein>
<dbReference type="GO" id="GO:0009306">
    <property type="term" value="P:protein secretion"/>
    <property type="evidence" value="ECO:0007669"/>
    <property type="project" value="InterPro"/>
</dbReference>
<dbReference type="Gene3D" id="6.10.250.2080">
    <property type="match status" value="1"/>
</dbReference>
<evidence type="ECO:0000313" key="9">
    <source>
        <dbReference type="EMBL" id="THF57261.1"/>
    </source>
</evidence>
<sequence>MSGEKTEQPTHKKLMDARKKGQVAYSKDFTQTILILAMFGYMIGGAQGIVESIGRLMLLPMDFIHQPFQASLDAVLLPLMKDGITVLLPFVLIVLGIGIFADALQVGIMFAFEAVKPSAKKLNALANAKNMVSKKNMVEFLKNCIKVGFLTALLFIVLRDEIPRLLTLPLAGIVGVGTAIGSLLYVVIVNVAMVYVVLALADFVWQRFNHKKQLMMSKDEVKREYKEAEGDPHIKGARKQLHQEMMMSGMVEKTRKASVVVTNPTHVAIALYYDEDKTPLPVVLAKGTDLVAKRIVAVAREEGIPVMENVPLARALLEQAQLDQYIPSDLLEPVAEVLRLVGQLAEGKLPGEPQ</sequence>
<evidence type="ECO:0000256" key="2">
    <source>
        <dbReference type="ARBA" id="ARBA00010690"/>
    </source>
</evidence>
<dbReference type="Pfam" id="PF01312">
    <property type="entry name" value="Bac_export_2"/>
    <property type="match status" value="1"/>
</dbReference>
<dbReference type="InterPro" id="IPR006307">
    <property type="entry name" value="BsaZ-like"/>
</dbReference>
<organism evidence="9 10">
    <name type="scientific">Pseudothauera rhizosphaerae</name>
    <dbReference type="NCBI Taxonomy" id="2565932"/>
    <lineage>
        <taxon>Bacteria</taxon>
        <taxon>Pseudomonadati</taxon>
        <taxon>Pseudomonadota</taxon>
        <taxon>Betaproteobacteria</taxon>
        <taxon>Rhodocyclales</taxon>
        <taxon>Zoogloeaceae</taxon>
        <taxon>Pseudothauera</taxon>
    </lineage>
</organism>
<comment type="similarity">
    <text evidence="2">Belongs to the type III secretion exporter family.</text>
</comment>
<feature type="transmembrane region" description="Helical" evidence="8">
    <location>
        <begin position="178"/>
        <end position="205"/>
    </location>
</feature>
<dbReference type="OrthoDB" id="9807950at2"/>
<keyword evidence="10" id="KW-1185">Reference proteome</keyword>
<dbReference type="EMBL" id="SSOD01000018">
    <property type="protein sequence ID" value="THF57261.1"/>
    <property type="molecule type" value="Genomic_DNA"/>
</dbReference>
<dbReference type="InterPro" id="IPR006135">
    <property type="entry name" value="T3SS_substrate_exporter"/>
</dbReference>
<keyword evidence="7 8" id="KW-0472">Membrane</keyword>
<evidence type="ECO:0000313" key="10">
    <source>
        <dbReference type="Proteomes" id="UP000307956"/>
    </source>
</evidence>
<keyword evidence="4 8" id="KW-0812">Transmembrane</keyword>
<evidence type="ECO:0000256" key="5">
    <source>
        <dbReference type="ARBA" id="ARBA00022989"/>
    </source>
</evidence>
<feature type="transmembrane region" description="Helical" evidence="8">
    <location>
        <begin position="29"/>
        <end position="50"/>
    </location>
</feature>
<accession>A0A4S4AET9</accession>
<comment type="subcellular location">
    <subcellularLocation>
        <location evidence="1">Cell membrane</location>
        <topology evidence="1">Multi-pass membrane protein</topology>
    </subcellularLocation>
</comment>
<keyword evidence="5 8" id="KW-1133">Transmembrane helix</keyword>
<proteinExistence type="inferred from homology"/>
<dbReference type="InterPro" id="IPR029025">
    <property type="entry name" value="T3SS_substrate_exporter_C"/>
</dbReference>
<dbReference type="AlphaFoldDB" id="A0A4S4AET9"/>
<dbReference type="Gene3D" id="3.40.1690.10">
    <property type="entry name" value="secretion proteins EscU"/>
    <property type="match status" value="1"/>
</dbReference>
<evidence type="ECO:0000256" key="4">
    <source>
        <dbReference type="ARBA" id="ARBA00022692"/>
    </source>
</evidence>
<dbReference type="GO" id="GO:0005886">
    <property type="term" value="C:plasma membrane"/>
    <property type="evidence" value="ECO:0007669"/>
    <property type="project" value="UniProtKB-SubCell"/>
</dbReference>
<dbReference type="PANTHER" id="PTHR30531">
    <property type="entry name" value="FLAGELLAR BIOSYNTHETIC PROTEIN FLHB"/>
    <property type="match status" value="1"/>
</dbReference>
<evidence type="ECO:0000256" key="8">
    <source>
        <dbReference type="SAM" id="Phobius"/>
    </source>
</evidence>
<dbReference type="Proteomes" id="UP000307956">
    <property type="component" value="Unassembled WGS sequence"/>
</dbReference>
<name>A0A4S4AET9_9RHOO</name>
<keyword evidence="6" id="KW-0843">Virulence</keyword>
<feature type="transmembrane region" description="Helical" evidence="8">
    <location>
        <begin position="86"/>
        <end position="112"/>
    </location>
</feature>
<dbReference type="RefSeq" id="WP_136386466.1">
    <property type="nucleotide sequence ID" value="NZ_SSOD01000018.1"/>
</dbReference>
<dbReference type="SUPFAM" id="SSF160544">
    <property type="entry name" value="EscU C-terminal domain-like"/>
    <property type="match status" value="1"/>
</dbReference>
<evidence type="ECO:0000256" key="1">
    <source>
        <dbReference type="ARBA" id="ARBA00004651"/>
    </source>
</evidence>
<comment type="caution">
    <text evidence="9">The sequence shown here is derived from an EMBL/GenBank/DDBJ whole genome shotgun (WGS) entry which is preliminary data.</text>
</comment>
<dbReference type="NCBIfam" id="TIGR01404">
    <property type="entry name" value="FlhB_rel_III"/>
    <property type="match status" value="1"/>
</dbReference>